<reference evidence="3" key="1">
    <citation type="submission" date="2016-11" db="EMBL/GenBank/DDBJ databases">
        <authorList>
            <person name="Varghese N."/>
            <person name="Submissions S."/>
        </authorList>
    </citation>
    <scope>NUCLEOTIDE SEQUENCE [LARGE SCALE GENOMIC DNA]</scope>
    <source>
        <strain evidence="3">DSM 16990</strain>
    </source>
</reference>
<accession>A0A1M4VI19</accession>
<evidence type="ECO:0000313" key="3">
    <source>
        <dbReference type="Proteomes" id="UP000184287"/>
    </source>
</evidence>
<evidence type="ECO:0000256" key="1">
    <source>
        <dbReference type="SAM" id="SignalP"/>
    </source>
</evidence>
<protein>
    <submittedName>
        <fullName evidence="2">Uncharacterized protein</fullName>
    </submittedName>
</protein>
<keyword evidence="1" id="KW-0732">Signal</keyword>
<dbReference type="AlphaFoldDB" id="A0A1M4VI19"/>
<organism evidence="2 3">
    <name type="scientific">Pedobacter caeni</name>
    <dbReference type="NCBI Taxonomy" id="288992"/>
    <lineage>
        <taxon>Bacteria</taxon>
        <taxon>Pseudomonadati</taxon>
        <taxon>Bacteroidota</taxon>
        <taxon>Sphingobacteriia</taxon>
        <taxon>Sphingobacteriales</taxon>
        <taxon>Sphingobacteriaceae</taxon>
        <taxon>Pedobacter</taxon>
    </lineage>
</organism>
<evidence type="ECO:0000313" key="2">
    <source>
        <dbReference type="EMBL" id="SHE68598.1"/>
    </source>
</evidence>
<dbReference type="EMBL" id="FQUQ01000001">
    <property type="protein sequence ID" value="SHE68598.1"/>
    <property type="molecule type" value="Genomic_DNA"/>
</dbReference>
<feature type="chain" id="PRO_5013019378" evidence="1">
    <location>
        <begin position="24"/>
        <end position="422"/>
    </location>
</feature>
<dbReference type="Proteomes" id="UP000184287">
    <property type="component" value="Unassembled WGS sequence"/>
</dbReference>
<proteinExistence type="predicted"/>
<feature type="signal peptide" evidence="1">
    <location>
        <begin position="1"/>
        <end position="23"/>
    </location>
</feature>
<gene>
    <name evidence="2" type="ORF">SAMN04488522_101915</name>
</gene>
<name>A0A1M4VI19_9SPHI</name>
<dbReference type="STRING" id="288992.SAMN04488522_101915"/>
<keyword evidence="3" id="KW-1185">Reference proteome</keyword>
<sequence>MNFMKKYLTLFFLCFLLVNSANADSSFLPGLGFTKLFENDSMIQSASKNGMAEEPFMNYLNSDHSLGEKATLISALASYFEWKDDDGTEEYFTRYRQAYKQFVESKYKTTIEDPKVPAETRLLYCLLTDFGTSSPSREKYKALAAELPKSLTAQSVMVIAYAYDILYNDKKQYALLLDLEDNYIKPYRATYARLNGDIPLGVAEDCVFEFLPYTQNCEGKLACLCEISNKEGLPGCLSELGKNYLNKIVNKESLPHMATRSDWEELKPLAMEWIKAEGVVIDGLKLSPFEKEALRFLLISQTYNLMCSYNALASYSGDGFSGKIKENAAACKNQPDCILKKIELEEKIALQKAGVKADDLARSKEQQVRFSQSLSKGMGQDAIASAANSTEGGDVYFEDHILQLRTILYYYILHADKIMEIY</sequence>